<keyword evidence="1" id="KW-0233">DNA recombination</keyword>
<evidence type="ECO:0000256" key="1">
    <source>
        <dbReference type="RuleBase" id="RU363044"/>
    </source>
</evidence>
<dbReference type="Proteomes" id="UP000035680">
    <property type="component" value="Unassembled WGS sequence"/>
</dbReference>
<dbReference type="GO" id="GO:0043139">
    <property type="term" value="F:5'-3' DNA helicase activity"/>
    <property type="evidence" value="ECO:0007669"/>
    <property type="project" value="UniProtKB-EC"/>
</dbReference>
<dbReference type="STRING" id="75913.A0A0K0G3B3"/>
<accession>A0A0K0G3B3</accession>
<keyword evidence="1" id="KW-0547">Nucleotide-binding</keyword>
<organism evidence="3 4">
    <name type="scientific">Strongyloides venezuelensis</name>
    <name type="common">Threadworm</name>
    <dbReference type="NCBI Taxonomy" id="75913"/>
    <lineage>
        <taxon>Eukaryota</taxon>
        <taxon>Metazoa</taxon>
        <taxon>Ecdysozoa</taxon>
        <taxon>Nematoda</taxon>
        <taxon>Chromadorea</taxon>
        <taxon>Rhabditida</taxon>
        <taxon>Tylenchina</taxon>
        <taxon>Panagrolaimomorpha</taxon>
        <taxon>Strongyloidoidea</taxon>
        <taxon>Strongyloididae</taxon>
        <taxon>Strongyloides</taxon>
    </lineage>
</organism>
<dbReference type="InterPro" id="IPR051055">
    <property type="entry name" value="PIF1_helicase"/>
</dbReference>
<dbReference type="GO" id="GO:0016887">
    <property type="term" value="F:ATP hydrolysis activity"/>
    <property type="evidence" value="ECO:0007669"/>
    <property type="project" value="RHEA"/>
</dbReference>
<evidence type="ECO:0000313" key="4">
    <source>
        <dbReference type="WBParaSite" id="SVE_1921400.1"/>
    </source>
</evidence>
<dbReference type="PANTHER" id="PTHR47642:SF5">
    <property type="entry name" value="ATP-DEPENDENT DNA HELICASE"/>
    <property type="match status" value="1"/>
</dbReference>
<dbReference type="GO" id="GO:0006281">
    <property type="term" value="P:DNA repair"/>
    <property type="evidence" value="ECO:0007669"/>
    <property type="project" value="UniProtKB-KW"/>
</dbReference>
<keyword evidence="1" id="KW-0227">DNA damage</keyword>
<dbReference type="SUPFAM" id="SSF52540">
    <property type="entry name" value="P-loop containing nucleoside triphosphate hydrolases"/>
    <property type="match status" value="1"/>
</dbReference>
<reference evidence="3" key="1">
    <citation type="submission" date="2014-07" db="EMBL/GenBank/DDBJ databases">
        <authorList>
            <person name="Martin A.A"/>
            <person name="De Silva N."/>
        </authorList>
    </citation>
    <scope>NUCLEOTIDE SEQUENCE</scope>
</reference>
<name>A0A0K0G3B3_STRVS</name>
<dbReference type="GO" id="GO:0005524">
    <property type="term" value="F:ATP binding"/>
    <property type="evidence" value="ECO:0007669"/>
    <property type="project" value="UniProtKB-KW"/>
</dbReference>
<keyword evidence="1" id="KW-0347">Helicase</keyword>
<sequence length="155" mass="17326">MYKKNKPFTAKRIICDGPGETKNCIKTNNGNIKKQNQPFVLKVLPTGVASVNINGRTIHSLSSLTVKKSKLKMKLKPPYATAKSKLYGILKNVQLLIIDEISMVDASMLYAVKYQINEALNCDSGIIFGNVNCLFIGDMLQLSPVKKLQENYRFL</sequence>
<comment type="catalytic activity">
    <reaction evidence="1">
        <text>ATP + H2O = ADP + phosphate + H(+)</text>
        <dbReference type="Rhea" id="RHEA:13065"/>
        <dbReference type="ChEBI" id="CHEBI:15377"/>
        <dbReference type="ChEBI" id="CHEBI:15378"/>
        <dbReference type="ChEBI" id="CHEBI:30616"/>
        <dbReference type="ChEBI" id="CHEBI:43474"/>
        <dbReference type="ChEBI" id="CHEBI:456216"/>
        <dbReference type="EC" id="5.6.2.3"/>
    </reaction>
</comment>
<dbReference type="PANTHER" id="PTHR47642">
    <property type="entry name" value="ATP-DEPENDENT DNA HELICASE"/>
    <property type="match status" value="1"/>
</dbReference>
<protein>
    <recommendedName>
        <fullName evidence="1">ATP-dependent DNA helicase</fullName>
        <ecNumber evidence="1">5.6.2.3</ecNumber>
    </recommendedName>
</protein>
<comment type="cofactor">
    <cofactor evidence="1">
        <name>Mg(2+)</name>
        <dbReference type="ChEBI" id="CHEBI:18420"/>
    </cofactor>
</comment>
<feature type="domain" description="DNA helicase Pif1-like DEAD-box helicase" evidence="2">
    <location>
        <begin position="30"/>
        <end position="147"/>
    </location>
</feature>
<evidence type="ECO:0000313" key="3">
    <source>
        <dbReference type="Proteomes" id="UP000035680"/>
    </source>
</evidence>
<dbReference type="WBParaSite" id="SVE_1921400.1">
    <property type="protein sequence ID" value="SVE_1921400.1"/>
    <property type="gene ID" value="SVE_1921400"/>
</dbReference>
<dbReference type="InterPro" id="IPR027417">
    <property type="entry name" value="P-loop_NTPase"/>
</dbReference>
<evidence type="ECO:0000259" key="2">
    <source>
        <dbReference type="Pfam" id="PF05970"/>
    </source>
</evidence>
<keyword evidence="1" id="KW-0067">ATP-binding</keyword>
<keyword evidence="3" id="KW-1185">Reference proteome</keyword>
<dbReference type="AlphaFoldDB" id="A0A0K0G3B3"/>
<keyword evidence="1" id="KW-0378">Hydrolase</keyword>
<dbReference type="Pfam" id="PF05970">
    <property type="entry name" value="PIF1"/>
    <property type="match status" value="1"/>
</dbReference>
<comment type="similarity">
    <text evidence="1">Belongs to the helicase family.</text>
</comment>
<dbReference type="GO" id="GO:0006310">
    <property type="term" value="P:DNA recombination"/>
    <property type="evidence" value="ECO:0007669"/>
    <property type="project" value="UniProtKB-KW"/>
</dbReference>
<keyword evidence="1" id="KW-0234">DNA repair</keyword>
<dbReference type="InterPro" id="IPR010285">
    <property type="entry name" value="DNA_helicase_pif1-like_DEAD"/>
</dbReference>
<dbReference type="EC" id="5.6.2.3" evidence="1"/>
<reference evidence="4" key="2">
    <citation type="submission" date="2015-08" db="UniProtKB">
        <authorList>
            <consortium name="WormBaseParasite"/>
        </authorList>
    </citation>
    <scope>IDENTIFICATION</scope>
</reference>
<proteinExistence type="inferred from homology"/>
<dbReference type="GO" id="GO:0000723">
    <property type="term" value="P:telomere maintenance"/>
    <property type="evidence" value="ECO:0007669"/>
    <property type="project" value="InterPro"/>
</dbReference>
<dbReference type="Gene3D" id="3.40.50.300">
    <property type="entry name" value="P-loop containing nucleotide triphosphate hydrolases"/>
    <property type="match status" value="1"/>
</dbReference>